<dbReference type="NCBIfam" id="TIGR02875">
    <property type="entry name" value="spore_0_A"/>
    <property type="match status" value="1"/>
</dbReference>
<feature type="domain" description="Response regulatory" evidence="17">
    <location>
        <begin position="7"/>
        <end position="125"/>
    </location>
</feature>
<dbReference type="SMART" id="SM00448">
    <property type="entry name" value="REC"/>
    <property type="match status" value="1"/>
</dbReference>
<comment type="subcellular location">
    <subcellularLocation>
        <location evidence="1 14">Cytoplasm</location>
    </subcellularLocation>
</comment>
<keyword evidence="19" id="KW-1185">Reference proteome</keyword>
<dbReference type="Pfam" id="PF00072">
    <property type="entry name" value="Response_reg"/>
    <property type="match status" value="1"/>
</dbReference>
<proteinExistence type="predicted"/>
<dbReference type="GO" id="GO:0000160">
    <property type="term" value="P:phosphorelay signal transduction system"/>
    <property type="evidence" value="ECO:0007669"/>
    <property type="project" value="UniProtKB-UniRule"/>
</dbReference>
<keyword evidence="12 14" id="KW-0804">Transcription</keyword>
<dbReference type="InterPro" id="IPR011006">
    <property type="entry name" value="CheY-like_superfamily"/>
</dbReference>
<evidence type="ECO:0000256" key="6">
    <source>
        <dbReference type="ARBA" id="ARBA00022837"/>
    </source>
</evidence>
<dbReference type="GO" id="GO:0005737">
    <property type="term" value="C:cytoplasm"/>
    <property type="evidence" value="ECO:0007669"/>
    <property type="project" value="UniProtKB-SubCell"/>
</dbReference>
<feature type="modified residue" description="4-aspartylphosphate" evidence="16">
    <location>
        <position position="58"/>
    </location>
</feature>
<keyword evidence="8 14" id="KW-0902">Two-component regulatory system</keyword>
<dbReference type="SUPFAM" id="SSF52172">
    <property type="entry name" value="CheY-like"/>
    <property type="match status" value="1"/>
</dbReference>
<evidence type="ECO:0000256" key="15">
    <source>
        <dbReference type="PIRSR" id="PIRSR002937-1"/>
    </source>
</evidence>
<dbReference type="InterPro" id="IPR001789">
    <property type="entry name" value="Sig_transdc_resp-reg_receiver"/>
</dbReference>
<dbReference type="EMBL" id="CP002105">
    <property type="protein sequence ID" value="ADL13232.1"/>
    <property type="molecule type" value="Genomic_DNA"/>
</dbReference>
<comment type="cofactor">
    <cofactor evidence="14 15">
        <name>Ca(2+)</name>
        <dbReference type="ChEBI" id="CHEBI:29108"/>
    </cofactor>
    <text evidence="14 15">Binds 1 Ca(2+) ion per subunit.</text>
</comment>
<keyword evidence="3 14" id="KW-0963">Cytoplasm</keyword>
<keyword evidence="4 14" id="KW-0678">Repressor</keyword>
<evidence type="ECO:0000256" key="14">
    <source>
        <dbReference type="PIRNR" id="PIRNR002937"/>
    </source>
</evidence>
<keyword evidence="5 16" id="KW-0597">Phosphoprotein</keyword>
<dbReference type="OrthoDB" id="9793299at2"/>
<dbReference type="eggNOG" id="COG0745">
    <property type="taxonomic scope" value="Bacteria"/>
</dbReference>
<evidence type="ECO:0000256" key="9">
    <source>
        <dbReference type="ARBA" id="ARBA00023015"/>
    </source>
</evidence>
<evidence type="ECO:0000256" key="13">
    <source>
        <dbReference type="ARBA" id="ARBA00024867"/>
    </source>
</evidence>
<evidence type="ECO:0000256" key="16">
    <source>
        <dbReference type="PROSITE-ProRule" id="PRU00169"/>
    </source>
</evidence>
<keyword evidence="9 14" id="KW-0805">Transcription regulation</keyword>
<feature type="binding site" evidence="15">
    <location>
        <position position="13"/>
    </location>
    <ligand>
        <name>Ca(2+)</name>
        <dbReference type="ChEBI" id="CHEBI:29108"/>
    </ligand>
</feature>
<dbReference type="GO" id="GO:0003677">
    <property type="term" value="F:DNA binding"/>
    <property type="evidence" value="ECO:0007669"/>
    <property type="project" value="UniProtKB-KW"/>
</dbReference>
<dbReference type="InterPro" id="IPR012052">
    <property type="entry name" value="Spore_0_A"/>
</dbReference>
<dbReference type="GO" id="GO:0003700">
    <property type="term" value="F:DNA-binding transcription factor activity"/>
    <property type="evidence" value="ECO:0007669"/>
    <property type="project" value="InterPro"/>
</dbReference>
<name>D9QRU1_ACEAZ</name>
<sequence length="262" mass="29296">MEKDNTKVLLVDDNKEFCQLVREFIEEQENMEVIGVGNNGLEALDLIEEKDPDVVILDIIMPHLDGIGVLEELKEDGKINDLKVIMLTAFGQEELTQKVVELGANYYILKPFDLEKLVDRIEQLMTPVGQQGGVTATANATTDKSQNLDVRITDIMHEIGVPAHIKGYLYLREAIGMVVEEVELLGAITKELYPLVARKFNTTPSRVERAIRHAIEVAWERGNTEAINKLFGHSVSTESGKPTNSQFIAKIADKLRLEIKAS</sequence>
<reference evidence="18 19" key="1">
    <citation type="journal article" date="2010" name="Stand. Genomic Sci.">
        <title>Complete genome sequence of Acetohalobium arabaticum type strain (Z-7288).</title>
        <authorList>
            <person name="Sikorski J."/>
            <person name="Lapidus A."/>
            <person name="Chertkov O."/>
            <person name="Lucas S."/>
            <person name="Copeland A."/>
            <person name="Glavina Del Rio T."/>
            <person name="Nolan M."/>
            <person name="Tice H."/>
            <person name="Cheng J.F."/>
            <person name="Han C."/>
            <person name="Brambilla E."/>
            <person name="Pitluck S."/>
            <person name="Liolios K."/>
            <person name="Ivanova N."/>
            <person name="Mavromatis K."/>
            <person name="Mikhailova N."/>
            <person name="Pati A."/>
            <person name="Bruce D."/>
            <person name="Detter C."/>
            <person name="Tapia R."/>
            <person name="Goodwin L."/>
            <person name="Chen A."/>
            <person name="Palaniappan K."/>
            <person name="Land M."/>
            <person name="Hauser L."/>
            <person name="Chang Y.J."/>
            <person name="Jeffries C.D."/>
            <person name="Rohde M."/>
            <person name="Goker M."/>
            <person name="Spring S."/>
            <person name="Woyke T."/>
            <person name="Bristow J."/>
            <person name="Eisen J.A."/>
            <person name="Markowitz V."/>
            <person name="Hugenholtz P."/>
            <person name="Kyrpides N.C."/>
            <person name="Klenk H.P."/>
        </authorList>
    </citation>
    <scope>NUCLEOTIDE SEQUENCE [LARGE SCALE GENOMIC DNA]</scope>
    <source>
        <strain evidence="19">ATCC 49924 / DSM 5501 / Z-7288</strain>
    </source>
</reference>
<dbReference type="CDD" id="cd17561">
    <property type="entry name" value="REC_Spo0A"/>
    <property type="match status" value="1"/>
</dbReference>
<feature type="binding site" evidence="15">
    <location>
        <position position="12"/>
    </location>
    <ligand>
        <name>Ca(2+)</name>
        <dbReference type="ChEBI" id="CHEBI:29108"/>
    </ligand>
</feature>
<evidence type="ECO:0000256" key="8">
    <source>
        <dbReference type="ARBA" id="ARBA00023012"/>
    </source>
</evidence>
<keyword evidence="14 15" id="KW-0479">Metal-binding</keyword>
<keyword evidence="6 14" id="KW-0106">Calcium</keyword>
<feature type="binding site" evidence="15">
    <location>
        <position position="58"/>
    </location>
    <ligand>
        <name>Ca(2+)</name>
        <dbReference type="ChEBI" id="CHEBI:29108"/>
    </ligand>
</feature>
<dbReference type="STRING" id="574087.Acear_1727"/>
<evidence type="ECO:0000256" key="3">
    <source>
        <dbReference type="ARBA" id="ARBA00022490"/>
    </source>
</evidence>
<dbReference type="InterPro" id="IPR036388">
    <property type="entry name" value="WH-like_DNA-bd_sf"/>
</dbReference>
<dbReference type="RefSeq" id="WP_013278677.1">
    <property type="nucleotide sequence ID" value="NC_014378.1"/>
</dbReference>
<dbReference type="HOGENOM" id="CLU_072509_0_0_9"/>
<dbReference type="Gene3D" id="1.10.10.10">
    <property type="entry name" value="Winged helix-like DNA-binding domain superfamily/Winged helix DNA-binding domain"/>
    <property type="match status" value="1"/>
</dbReference>
<evidence type="ECO:0000256" key="11">
    <source>
        <dbReference type="ARBA" id="ARBA00023159"/>
    </source>
</evidence>
<evidence type="ECO:0000256" key="4">
    <source>
        <dbReference type="ARBA" id="ARBA00022491"/>
    </source>
</evidence>
<dbReference type="Proteomes" id="UP000001661">
    <property type="component" value="Chromosome"/>
</dbReference>
<dbReference type="PROSITE" id="PS50110">
    <property type="entry name" value="RESPONSE_REGULATORY"/>
    <property type="match status" value="1"/>
</dbReference>
<comment type="function">
    <text evidence="13 14">May play the central regulatory role in sporulation. It may be an element of the effector pathway responsible for the activation of sporulation genes in response to nutritional stress. Spo0A may act in concert with spo0H (a sigma factor) to control the expression of some genes that are critical to the sporulation process.</text>
</comment>
<organism evidence="18 19">
    <name type="scientific">Acetohalobium arabaticum (strain ATCC 49924 / DSM 5501 / Z-7288)</name>
    <dbReference type="NCBI Taxonomy" id="574087"/>
    <lineage>
        <taxon>Bacteria</taxon>
        <taxon>Bacillati</taxon>
        <taxon>Bacillota</taxon>
        <taxon>Clostridia</taxon>
        <taxon>Halanaerobiales</taxon>
        <taxon>Halobacteroidaceae</taxon>
        <taxon>Acetohalobium</taxon>
    </lineage>
</organism>
<dbReference type="Gene3D" id="3.40.50.2300">
    <property type="match status" value="1"/>
</dbReference>
<evidence type="ECO:0000259" key="17">
    <source>
        <dbReference type="PROSITE" id="PS50110"/>
    </source>
</evidence>
<dbReference type="PIRSF" id="PIRSF002937">
    <property type="entry name" value="Res_reg_Spo0A"/>
    <property type="match status" value="1"/>
</dbReference>
<keyword evidence="11 14" id="KW-0010">Activator</keyword>
<dbReference type="KEGG" id="aar:Acear_1727"/>
<protein>
    <recommendedName>
        <fullName evidence="2 14">Stage 0 sporulation protein A homolog</fullName>
    </recommendedName>
</protein>
<dbReference type="AlphaFoldDB" id="D9QRU1"/>
<evidence type="ECO:0000256" key="7">
    <source>
        <dbReference type="ARBA" id="ARBA00022969"/>
    </source>
</evidence>
<dbReference type="GO" id="GO:0042173">
    <property type="term" value="P:regulation of sporulation resulting in formation of a cellular spore"/>
    <property type="evidence" value="ECO:0007669"/>
    <property type="project" value="InterPro"/>
</dbReference>
<dbReference type="InterPro" id="IPR014879">
    <property type="entry name" value="Spo0A_C"/>
</dbReference>
<evidence type="ECO:0000313" key="19">
    <source>
        <dbReference type="Proteomes" id="UP000001661"/>
    </source>
</evidence>
<dbReference type="InterPro" id="IPR050595">
    <property type="entry name" value="Bact_response_regulator"/>
</dbReference>
<evidence type="ECO:0000256" key="10">
    <source>
        <dbReference type="ARBA" id="ARBA00023125"/>
    </source>
</evidence>
<keyword evidence="10 14" id="KW-0238">DNA-binding</keyword>
<dbReference type="InterPro" id="IPR016032">
    <property type="entry name" value="Sig_transdc_resp-reg_C-effctor"/>
</dbReference>
<dbReference type="SUPFAM" id="SSF46894">
    <property type="entry name" value="C-terminal effector domain of the bipartite response regulators"/>
    <property type="match status" value="1"/>
</dbReference>
<evidence type="ECO:0000256" key="12">
    <source>
        <dbReference type="ARBA" id="ARBA00023163"/>
    </source>
</evidence>
<evidence type="ECO:0000313" key="18">
    <source>
        <dbReference type="EMBL" id="ADL13232.1"/>
    </source>
</evidence>
<dbReference type="Pfam" id="PF08769">
    <property type="entry name" value="Spo0A_C"/>
    <property type="match status" value="1"/>
</dbReference>
<evidence type="ECO:0000256" key="2">
    <source>
        <dbReference type="ARBA" id="ARBA00018672"/>
    </source>
</evidence>
<evidence type="ECO:0000256" key="1">
    <source>
        <dbReference type="ARBA" id="ARBA00004496"/>
    </source>
</evidence>
<evidence type="ECO:0000256" key="5">
    <source>
        <dbReference type="ARBA" id="ARBA00022553"/>
    </source>
</evidence>
<gene>
    <name evidence="18" type="ordered locus">Acear_1727</name>
</gene>
<dbReference type="GO" id="GO:0030435">
    <property type="term" value="P:sporulation resulting in formation of a cellular spore"/>
    <property type="evidence" value="ECO:0007669"/>
    <property type="project" value="UniProtKB-UniRule"/>
</dbReference>
<accession>D9QRU1</accession>
<dbReference type="GO" id="GO:0051606">
    <property type="term" value="P:detection of stimulus"/>
    <property type="evidence" value="ECO:0007669"/>
    <property type="project" value="UniProtKB-UniRule"/>
</dbReference>
<dbReference type="GO" id="GO:0005509">
    <property type="term" value="F:calcium ion binding"/>
    <property type="evidence" value="ECO:0007669"/>
    <property type="project" value="UniProtKB-UniRule"/>
</dbReference>
<dbReference type="PANTHER" id="PTHR44591:SF3">
    <property type="entry name" value="RESPONSE REGULATORY DOMAIN-CONTAINING PROTEIN"/>
    <property type="match status" value="1"/>
</dbReference>
<dbReference type="PANTHER" id="PTHR44591">
    <property type="entry name" value="STRESS RESPONSE REGULATOR PROTEIN 1"/>
    <property type="match status" value="1"/>
</dbReference>
<keyword evidence="7 14" id="KW-0749">Sporulation</keyword>